<dbReference type="PaxDb" id="3708-A0A078HAE9"/>
<protein>
    <submittedName>
        <fullName evidence="1">BnaC04g20010D protein</fullName>
    </submittedName>
</protein>
<sequence length="22" mass="2417">MGADSILLTVTALNLTRRLETQ</sequence>
<dbReference type="AlphaFoldDB" id="A0A078HAE9"/>
<dbReference type="Gramene" id="CDY34682">
    <property type="protein sequence ID" value="CDY34682"/>
    <property type="gene ID" value="GSBRNA2T00057163001"/>
</dbReference>
<keyword evidence="2" id="KW-1185">Reference proteome</keyword>
<gene>
    <name evidence="1" type="primary">BnaC04g20010D</name>
    <name evidence="1" type="ORF">GSBRNA2T00057163001</name>
</gene>
<organism evidence="1 2">
    <name type="scientific">Brassica napus</name>
    <name type="common">Rape</name>
    <dbReference type="NCBI Taxonomy" id="3708"/>
    <lineage>
        <taxon>Eukaryota</taxon>
        <taxon>Viridiplantae</taxon>
        <taxon>Streptophyta</taxon>
        <taxon>Embryophyta</taxon>
        <taxon>Tracheophyta</taxon>
        <taxon>Spermatophyta</taxon>
        <taxon>Magnoliopsida</taxon>
        <taxon>eudicotyledons</taxon>
        <taxon>Gunneridae</taxon>
        <taxon>Pentapetalae</taxon>
        <taxon>rosids</taxon>
        <taxon>malvids</taxon>
        <taxon>Brassicales</taxon>
        <taxon>Brassicaceae</taxon>
        <taxon>Brassiceae</taxon>
        <taxon>Brassica</taxon>
    </lineage>
</organism>
<reference evidence="1 2" key="1">
    <citation type="journal article" date="2014" name="Science">
        <title>Plant genetics. Early allopolyploid evolution in the post-Neolithic Brassica napus oilseed genome.</title>
        <authorList>
            <person name="Chalhoub B."/>
            <person name="Denoeud F."/>
            <person name="Liu S."/>
            <person name="Parkin I.A."/>
            <person name="Tang H."/>
            <person name="Wang X."/>
            <person name="Chiquet J."/>
            <person name="Belcram H."/>
            <person name="Tong C."/>
            <person name="Samans B."/>
            <person name="Correa M."/>
            <person name="Da Silva C."/>
            <person name="Just J."/>
            <person name="Falentin C."/>
            <person name="Koh C.S."/>
            <person name="Le Clainche I."/>
            <person name="Bernard M."/>
            <person name="Bento P."/>
            <person name="Noel B."/>
            <person name="Labadie K."/>
            <person name="Alberti A."/>
            <person name="Charles M."/>
            <person name="Arnaud D."/>
            <person name="Guo H."/>
            <person name="Daviaud C."/>
            <person name="Alamery S."/>
            <person name="Jabbari K."/>
            <person name="Zhao M."/>
            <person name="Edger P.P."/>
            <person name="Chelaifa H."/>
            <person name="Tack D."/>
            <person name="Lassalle G."/>
            <person name="Mestiri I."/>
            <person name="Schnel N."/>
            <person name="Le Paslier M.C."/>
            <person name="Fan G."/>
            <person name="Renault V."/>
            <person name="Bayer P.E."/>
            <person name="Golicz A.A."/>
            <person name="Manoli S."/>
            <person name="Lee T.H."/>
            <person name="Thi V.H."/>
            <person name="Chalabi S."/>
            <person name="Hu Q."/>
            <person name="Fan C."/>
            <person name="Tollenaere R."/>
            <person name="Lu Y."/>
            <person name="Battail C."/>
            <person name="Shen J."/>
            <person name="Sidebottom C.H."/>
            <person name="Wang X."/>
            <person name="Canaguier A."/>
            <person name="Chauveau A."/>
            <person name="Berard A."/>
            <person name="Deniot G."/>
            <person name="Guan M."/>
            <person name="Liu Z."/>
            <person name="Sun F."/>
            <person name="Lim Y.P."/>
            <person name="Lyons E."/>
            <person name="Town C.D."/>
            <person name="Bancroft I."/>
            <person name="Wang X."/>
            <person name="Meng J."/>
            <person name="Ma J."/>
            <person name="Pires J.C."/>
            <person name="King G.J."/>
            <person name="Brunel D."/>
            <person name="Delourme R."/>
            <person name="Renard M."/>
            <person name="Aury J.M."/>
            <person name="Adams K.L."/>
            <person name="Batley J."/>
            <person name="Snowdon R.J."/>
            <person name="Tost J."/>
            <person name="Edwards D."/>
            <person name="Zhou Y."/>
            <person name="Hua W."/>
            <person name="Sharpe A.G."/>
            <person name="Paterson A.H."/>
            <person name="Guan C."/>
            <person name="Wincker P."/>
        </authorList>
    </citation>
    <scope>NUCLEOTIDE SEQUENCE [LARGE SCALE GENOMIC DNA]</scope>
    <source>
        <strain evidence="2">cv. Darmor-bzh</strain>
    </source>
</reference>
<name>A0A078HAE9_BRANA</name>
<dbReference type="EMBL" id="LK032339">
    <property type="protein sequence ID" value="CDY34682.1"/>
    <property type="molecule type" value="Genomic_DNA"/>
</dbReference>
<evidence type="ECO:0000313" key="2">
    <source>
        <dbReference type="Proteomes" id="UP000028999"/>
    </source>
</evidence>
<proteinExistence type="predicted"/>
<dbReference type="Proteomes" id="UP000028999">
    <property type="component" value="Unassembled WGS sequence"/>
</dbReference>
<evidence type="ECO:0000313" key="1">
    <source>
        <dbReference type="EMBL" id="CDY34682.1"/>
    </source>
</evidence>
<accession>A0A078HAE9</accession>